<reference evidence="2" key="1">
    <citation type="submission" date="2019-03" db="EMBL/GenBank/DDBJ databases">
        <title>Single cell metagenomics reveals metabolic interactions within the superorganism composed of flagellate Streblomastix strix and complex community of Bacteroidetes bacteria on its surface.</title>
        <authorList>
            <person name="Treitli S.C."/>
            <person name="Kolisko M."/>
            <person name="Husnik F."/>
            <person name="Keeling P."/>
            <person name="Hampl V."/>
        </authorList>
    </citation>
    <scope>NUCLEOTIDE SEQUENCE</scope>
    <source>
        <strain evidence="2">STM</strain>
    </source>
</reference>
<organism evidence="2">
    <name type="scientific">termite gut metagenome</name>
    <dbReference type="NCBI Taxonomy" id="433724"/>
    <lineage>
        <taxon>unclassified sequences</taxon>
        <taxon>metagenomes</taxon>
        <taxon>organismal metagenomes</taxon>
    </lineage>
</organism>
<dbReference type="InterPro" id="IPR025887">
    <property type="entry name" value="Glyco_hydro_31_N_dom"/>
</dbReference>
<dbReference type="Gene3D" id="2.60.40.1760">
    <property type="entry name" value="glycosyl hydrolase (family 31)"/>
    <property type="match status" value="1"/>
</dbReference>
<feature type="domain" description="Glycoside hydrolase family 31 N-terminal" evidence="1">
    <location>
        <begin position="26"/>
        <end position="151"/>
    </location>
</feature>
<accession>A0A5J4PV97</accession>
<dbReference type="GO" id="GO:0061634">
    <property type="term" value="F:alpha-D-xyloside xylohydrolase"/>
    <property type="evidence" value="ECO:0007669"/>
    <property type="project" value="UniProtKB-EC"/>
</dbReference>
<dbReference type="EMBL" id="SNRY01006007">
    <property type="protein sequence ID" value="KAA6313566.1"/>
    <property type="molecule type" value="Genomic_DNA"/>
</dbReference>
<comment type="caution">
    <text evidence="2">The sequence shown here is derived from an EMBL/GenBank/DDBJ whole genome shotgun (WGS) entry which is preliminary data.</text>
</comment>
<dbReference type="InterPro" id="IPR011013">
    <property type="entry name" value="Gal_mutarotase_sf_dom"/>
</dbReference>
<keyword evidence="2" id="KW-0378">Hydrolase</keyword>
<name>A0A5J4PV97_9ZZZZ</name>
<dbReference type="SUPFAM" id="SSF74650">
    <property type="entry name" value="Galactose mutarotase-like"/>
    <property type="match status" value="1"/>
</dbReference>
<dbReference type="AlphaFoldDB" id="A0A5J4PV97"/>
<dbReference type="EC" id="3.2.1.177" evidence="2"/>
<keyword evidence="2" id="KW-0326">Glycosidase</keyword>
<sequence>MTGQLIAQNFQKTAQGINGNTQGIDIQIEFYSPSQVRVYKTPENKPYEKKSLIVTKTPQPVAVEFSENGNSISLKSSELIVKVNKKSGAIRFSNSSGESLLLDKDYGTQFTNQNDGGIPSYTVRNAFLLDKDEAIYGVGQIMDNRMNRRNSKHHLR</sequence>
<dbReference type="GO" id="GO:0005975">
    <property type="term" value="P:carbohydrate metabolic process"/>
    <property type="evidence" value="ECO:0007669"/>
    <property type="project" value="InterPro"/>
</dbReference>
<feature type="non-terminal residue" evidence="2">
    <location>
        <position position="156"/>
    </location>
</feature>
<evidence type="ECO:0000259" key="1">
    <source>
        <dbReference type="Pfam" id="PF13802"/>
    </source>
</evidence>
<dbReference type="GO" id="GO:0030246">
    <property type="term" value="F:carbohydrate binding"/>
    <property type="evidence" value="ECO:0007669"/>
    <property type="project" value="InterPro"/>
</dbReference>
<proteinExistence type="predicted"/>
<dbReference type="Pfam" id="PF13802">
    <property type="entry name" value="Gal_mutarotas_2"/>
    <property type="match status" value="1"/>
</dbReference>
<gene>
    <name evidence="2" type="ORF">EZS27_035683</name>
</gene>
<evidence type="ECO:0000313" key="2">
    <source>
        <dbReference type="EMBL" id="KAA6313566.1"/>
    </source>
</evidence>
<protein>
    <submittedName>
        <fullName evidence="2">Alpha-xylosidase BoGH31A</fullName>
        <ecNumber evidence="2">3.2.1.177</ecNumber>
    </submittedName>
</protein>